<name>A0ABS5DQR0_9PSEU</name>
<dbReference type="Pfam" id="PF12705">
    <property type="entry name" value="PDDEXK_1"/>
    <property type="match status" value="1"/>
</dbReference>
<evidence type="ECO:0000259" key="5">
    <source>
        <dbReference type="Pfam" id="PF12705"/>
    </source>
</evidence>
<sequence length="551" mass="60224">MTEPGATDDALPVIDLIRIGASSGRAGETTCPASLASKSRPRSRPITRWPKEQWDGFVLRPVMHALDRIEFDGIAPEQAITDIALPEPPMHPGVIRYAEHATRSYLAAHHHDTARMKPVREFWVAQRVTDSAVWELYAWGRRYESLDGRVREFRFLRQGTASTERDESTAIAIAAYVAAFGLPAAWPNPWSEPFRPEGRSTAEQVRVRSVGLADGGTETLFDGTTAEAEQYFAAHGRNRIGAIAAGDGDLLPGFGCLDCKRVGSCHGPTRAPGLLGLDSSQGALRTISVSGLRYYQRCPAQAYLRSVHLPTSYEYSGEAELGQAVHAWLEQAHAATPQSCESRPLPALGAGWSAGNWQVKGELADAGVRMLAQHAEVCPFHNAPDITHVRPEPQVTAFDPQARAIVLAKPDLVYQEAGAWVWREVKTTQKAPARLTGDPLRVFPQLALGIVVLADGVLGPEEAGRVELEILRPEGAEIVLIDPSDPERVTTARTVLRDMATSWRADHRFDAQPGRHCQWCPVSQWCPSSPDLSPDGKDHDHGAEPAHDYST</sequence>
<evidence type="ECO:0000256" key="2">
    <source>
        <dbReference type="ARBA" id="ARBA00022806"/>
    </source>
</evidence>
<dbReference type="Proteomes" id="UP000674084">
    <property type="component" value="Unassembled WGS sequence"/>
</dbReference>
<feature type="compositionally biased region" description="Basic and acidic residues" evidence="4">
    <location>
        <begin position="534"/>
        <end position="551"/>
    </location>
</feature>
<reference evidence="6 7" key="1">
    <citation type="submission" date="2021-04" db="EMBL/GenBank/DDBJ databases">
        <title>Whole-genome sequencing of Saccharopolyspora endophytica KCTC 19397.</title>
        <authorList>
            <person name="Ay H."/>
            <person name="Saygin H."/>
            <person name="Sahin N."/>
        </authorList>
    </citation>
    <scope>NUCLEOTIDE SEQUENCE [LARGE SCALE GENOMIC DNA]</scope>
    <source>
        <strain evidence="6 7">KCTC 19397</strain>
    </source>
</reference>
<evidence type="ECO:0000256" key="3">
    <source>
        <dbReference type="ARBA" id="ARBA00023204"/>
    </source>
</evidence>
<keyword evidence="2" id="KW-0547">Nucleotide-binding</keyword>
<proteinExistence type="predicted"/>
<evidence type="ECO:0000256" key="1">
    <source>
        <dbReference type="ARBA" id="ARBA00022763"/>
    </source>
</evidence>
<gene>
    <name evidence="6" type="ORF">KBO27_32190</name>
</gene>
<dbReference type="RefSeq" id="WP_210973636.1">
    <property type="nucleotide sequence ID" value="NZ_JAGPXE010000022.1"/>
</dbReference>
<keyword evidence="7" id="KW-1185">Reference proteome</keyword>
<feature type="region of interest" description="Disordered" evidence="4">
    <location>
        <begin position="528"/>
        <end position="551"/>
    </location>
</feature>
<keyword evidence="2" id="KW-0347">Helicase</keyword>
<keyword evidence="2" id="KW-0067">ATP-binding</keyword>
<feature type="region of interest" description="Disordered" evidence="4">
    <location>
        <begin position="24"/>
        <end position="46"/>
    </location>
</feature>
<dbReference type="EMBL" id="JAGPXE010000022">
    <property type="protein sequence ID" value="MBQ0928629.1"/>
    <property type="molecule type" value="Genomic_DNA"/>
</dbReference>
<dbReference type="InterPro" id="IPR038726">
    <property type="entry name" value="PDDEXK_AddAB-type"/>
</dbReference>
<keyword evidence="3" id="KW-0234">DNA repair</keyword>
<feature type="domain" description="PD-(D/E)XK endonuclease-like" evidence="5">
    <location>
        <begin position="286"/>
        <end position="527"/>
    </location>
</feature>
<keyword evidence="1" id="KW-0227">DNA damage</keyword>
<evidence type="ECO:0000256" key="4">
    <source>
        <dbReference type="SAM" id="MobiDB-lite"/>
    </source>
</evidence>
<protein>
    <submittedName>
        <fullName evidence="6">PD-(D/E)XK nuclease family protein</fullName>
    </submittedName>
</protein>
<evidence type="ECO:0000313" key="6">
    <source>
        <dbReference type="EMBL" id="MBQ0928629.1"/>
    </source>
</evidence>
<organism evidence="6 7">
    <name type="scientific">Saccharopolyspora endophytica</name>
    <dbReference type="NCBI Taxonomy" id="543886"/>
    <lineage>
        <taxon>Bacteria</taxon>
        <taxon>Bacillati</taxon>
        <taxon>Actinomycetota</taxon>
        <taxon>Actinomycetes</taxon>
        <taxon>Pseudonocardiales</taxon>
        <taxon>Pseudonocardiaceae</taxon>
        <taxon>Saccharopolyspora</taxon>
    </lineage>
</organism>
<comment type="caution">
    <text evidence="6">The sequence shown here is derived from an EMBL/GenBank/DDBJ whole genome shotgun (WGS) entry which is preliminary data.</text>
</comment>
<keyword evidence="2" id="KW-0378">Hydrolase</keyword>
<accession>A0ABS5DQR0</accession>
<evidence type="ECO:0000313" key="7">
    <source>
        <dbReference type="Proteomes" id="UP000674084"/>
    </source>
</evidence>